<evidence type="ECO:0000313" key="3">
    <source>
        <dbReference type="WBParaSite" id="TCNE_0001400201-mRNA-1"/>
    </source>
</evidence>
<reference evidence="1 2" key="2">
    <citation type="submission" date="2018-11" db="EMBL/GenBank/DDBJ databases">
        <authorList>
            <consortium name="Pathogen Informatics"/>
        </authorList>
    </citation>
    <scope>NUCLEOTIDE SEQUENCE [LARGE SCALE GENOMIC DNA]</scope>
</reference>
<dbReference type="WBParaSite" id="TCNE_0001400201-mRNA-1">
    <property type="protein sequence ID" value="TCNE_0001400201-mRNA-1"/>
    <property type="gene ID" value="TCNE_0001400201"/>
</dbReference>
<evidence type="ECO:0000313" key="2">
    <source>
        <dbReference type="Proteomes" id="UP000050794"/>
    </source>
</evidence>
<sequence>MWFTSPLFDAKVLARGHSIYPRKNYFLEVLPMCSKNKVSSRRSRPAGMFYCLAGVLGERNSSESMPSSAQLNKIMALFPQPDLGKPPYRQMKRLPTQNYADDIFHRKRIRGKKS</sequence>
<name>A0A183UZT2_TOXCA</name>
<reference evidence="3" key="1">
    <citation type="submission" date="2016-06" db="UniProtKB">
        <authorList>
            <consortium name="WormBaseParasite"/>
        </authorList>
    </citation>
    <scope>IDENTIFICATION</scope>
</reference>
<dbReference type="Proteomes" id="UP000050794">
    <property type="component" value="Unassembled WGS sequence"/>
</dbReference>
<dbReference type="EMBL" id="UYWY01022010">
    <property type="protein sequence ID" value="VDM45323.1"/>
    <property type="molecule type" value="Genomic_DNA"/>
</dbReference>
<keyword evidence="2" id="KW-1185">Reference proteome</keyword>
<protein>
    <submittedName>
        <fullName evidence="1 3">Uncharacterized protein</fullName>
    </submittedName>
</protein>
<evidence type="ECO:0000313" key="1">
    <source>
        <dbReference type="EMBL" id="VDM45323.1"/>
    </source>
</evidence>
<dbReference type="AlphaFoldDB" id="A0A183UZT2"/>
<proteinExistence type="predicted"/>
<gene>
    <name evidence="1" type="ORF">TCNE_LOCUS14002</name>
</gene>
<organism evidence="2 3">
    <name type="scientific">Toxocara canis</name>
    <name type="common">Canine roundworm</name>
    <dbReference type="NCBI Taxonomy" id="6265"/>
    <lineage>
        <taxon>Eukaryota</taxon>
        <taxon>Metazoa</taxon>
        <taxon>Ecdysozoa</taxon>
        <taxon>Nematoda</taxon>
        <taxon>Chromadorea</taxon>
        <taxon>Rhabditida</taxon>
        <taxon>Spirurina</taxon>
        <taxon>Ascaridomorpha</taxon>
        <taxon>Ascaridoidea</taxon>
        <taxon>Toxocaridae</taxon>
        <taxon>Toxocara</taxon>
    </lineage>
</organism>
<accession>A0A183UZT2</accession>